<evidence type="ECO:0000313" key="4">
    <source>
        <dbReference type="EMBL" id="KQH84752.1"/>
    </source>
</evidence>
<dbReference type="InterPro" id="IPR023214">
    <property type="entry name" value="HAD_sf"/>
</dbReference>
<gene>
    <name evidence="4" type="ORF">AMR76_16690</name>
</gene>
<dbReference type="EMBL" id="LKHS01000016">
    <property type="protein sequence ID" value="KQH84752.1"/>
    <property type="molecule type" value="Genomic_DNA"/>
</dbReference>
<dbReference type="SFLD" id="SFLDS00003">
    <property type="entry name" value="Haloacid_Dehalogenase"/>
    <property type="match status" value="1"/>
</dbReference>
<dbReference type="GO" id="GO:0016787">
    <property type="term" value="F:hydrolase activity"/>
    <property type="evidence" value="ECO:0007669"/>
    <property type="project" value="UniProtKB-KW"/>
</dbReference>
<keyword evidence="5" id="KW-1185">Reference proteome</keyword>
<dbReference type="NCBIfam" id="TIGR01549">
    <property type="entry name" value="HAD-SF-IA-v1"/>
    <property type="match status" value="1"/>
</dbReference>
<dbReference type="Pfam" id="PF00702">
    <property type="entry name" value="Hydrolase"/>
    <property type="match status" value="1"/>
</dbReference>
<dbReference type="InterPro" id="IPR006439">
    <property type="entry name" value="HAD-SF_hydro_IA"/>
</dbReference>
<sequence length="239" mass="27174">MLIYRNLPPIQALTFDLDDTLYDNRPVIRHVEQQVAAWLHREHPITATQPMAWWQALKLRIAQDNPWLPHDVTLWRYEQIRQGLLALGYAPHQAEQAANDTIDQMTHLRSCVDVPEETHRVMSHLATKVPLVAITNGNVDVEKIGLSRYFQRVFKAGPDGHAKPYPDMFAKARAFLALPAQAILHVGDHPVTDVQGAKQCGFQACWYNDQGLTLRATPQMKLLPDVEIQTLSQLNQLIL</sequence>
<evidence type="ECO:0000256" key="3">
    <source>
        <dbReference type="ARBA" id="ARBA00022842"/>
    </source>
</evidence>
<dbReference type="NCBIfam" id="NF008018">
    <property type="entry name" value="PRK10748.1"/>
    <property type="match status" value="1"/>
</dbReference>
<dbReference type="Proteomes" id="UP000051221">
    <property type="component" value="Unassembled WGS sequence"/>
</dbReference>
<dbReference type="GO" id="GO:0009231">
    <property type="term" value="P:riboflavin biosynthetic process"/>
    <property type="evidence" value="ECO:0007669"/>
    <property type="project" value="TreeGrafter"/>
</dbReference>
<reference evidence="4 5" key="1">
    <citation type="submission" date="2015-08" db="EMBL/GenBank/DDBJ databases">
        <title>Antibacterial properties of a collection of Vibrionaceae strains.</title>
        <authorList>
            <person name="Giubergia S."/>
        </authorList>
    </citation>
    <scope>NUCLEOTIDE SEQUENCE [LARGE SCALE GENOMIC DNA]</scope>
    <source>
        <strain evidence="4 5">S0821</strain>
    </source>
</reference>
<dbReference type="PANTHER" id="PTHR46470:SF4">
    <property type="entry name" value="5-AMINO-6-(5-PHOSPHO-D-RIBITYLAMINO)URACIL PHOSPHATASE YIGB"/>
    <property type="match status" value="1"/>
</dbReference>
<dbReference type="FunCoup" id="A0A0Q2UWA8">
    <property type="interactions" value="202"/>
</dbReference>
<dbReference type="Gene3D" id="1.20.120.1600">
    <property type="match status" value="1"/>
</dbReference>
<evidence type="ECO:0000256" key="1">
    <source>
        <dbReference type="ARBA" id="ARBA00001946"/>
    </source>
</evidence>
<evidence type="ECO:0000256" key="2">
    <source>
        <dbReference type="ARBA" id="ARBA00022801"/>
    </source>
</evidence>
<dbReference type="AlphaFoldDB" id="A0A0Q2UWA8"/>
<keyword evidence="3" id="KW-0460">Magnesium</keyword>
<keyword evidence="2" id="KW-0378">Hydrolase</keyword>
<comment type="cofactor">
    <cofactor evidence="1">
        <name>Mg(2+)</name>
        <dbReference type="ChEBI" id="CHEBI:18420"/>
    </cofactor>
</comment>
<comment type="caution">
    <text evidence="4">The sequence shown here is derived from an EMBL/GenBank/DDBJ whole genome shotgun (WGS) entry which is preliminary data.</text>
</comment>
<dbReference type="InterPro" id="IPR051400">
    <property type="entry name" value="HAD-like_hydrolase"/>
</dbReference>
<dbReference type="InParanoid" id="A0A0Q2UWA8"/>
<dbReference type="SFLD" id="SFLDG01129">
    <property type="entry name" value="C1.5:_HAD__Beta-PGM__Phosphata"/>
    <property type="match status" value="1"/>
</dbReference>
<dbReference type="SUPFAM" id="SSF56784">
    <property type="entry name" value="HAD-like"/>
    <property type="match status" value="1"/>
</dbReference>
<dbReference type="InterPro" id="IPR036412">
    <property type="entry name" value="HAD-like_sf"/>
</dbReference>
<accession>A0A0Q2UWA8</accession>
<proteinExistence type="predicted"/>
<organism evidence="4 5">
    <name type="scientific">Vibrio furnissii</name>
    <dbReference type="NCBI Taxonomy" id="29494"/>
    <lineage>
        <taxon>Bacteria</taxon>
        <taxon>Pseudomonadati</taxon>
        <taxon>Pseudomonadota</taxon>
        <taxon>Gammaproteobacteria</taxon>
        <taxon>Vibrionales</taxon>
        <taxon>Vibrionaceae</taxon>
        <taxon>Vibrio</taxon>
    </lineage>
</organism>
<evidence type="ECO:0000313" key="5">
    <source>
        <dbReference type="Proteomes" id="UP000051221"/>
    </source>
</evidence>
<dbReference type="Gene3D" id="3.40.50.1000">
    <property type="entry name" value="HAD superfamily/HAD-like"/>
    <property type="match status" value="1"/>
</dbReference>
<name>A0A0Q2UWA8_VIBFU</name>
<protein>
    <submittedName>
        <fullName evidence="4">2-haloalkanoic acid dehalogenase</fullName>
    </submittedName>
</protein>
<dbReference type="RefSeq" id="WP_055466639.1">
    <property type="nucleotide sequence ID" value="NZ_LKHS01000016.1"/>
</dbReference>
<dbReference type="PANTHER" id="PTHR46470">
    <property type="entry name" value="N-ACYLNEURAMINATE-9-PHOSPHATASE"/>
    <property type="match status" value="1"/>
</dbReference>